<dbReference type="InterPro" id="IPR007712">
    <property type="entry name" value="RelE/ParE_toxin"/>
</dbReference>
<name>A0A150S7J8_SORCE</name>
<sequence length="105" mass="11973">MKRARVRLTKDAARQTRDAAAWWIENRPAAPSLFREELAALLSLLRAAPDAGAPHAHRRIKGIRRAPLPTTRYLVYYVHDRESGEILVLAVWSSLRGRPPRLSLR</sequence>
<evidence type="ECO:0000313" key="2">
    <source>
        <dbReference type="EMBL" id="KYF88454.1"/>
    </source>
</evidence>
<dbReference type="InterPro" id="IPR035093">
    <property type="entry name" value="RelE/ParE_toxin_dom_sf"/>
</dbReference>
<evidence type="ECO:0000313" key="3">
    <source>
        <dbReference type="Proteomes" id="UP000075515"/>
    </source>
</evidence>
<dbReference type="Gene3D" id="3.30.2310.20">
    <property type="entry name" value="RelE-like"/>
    <property type="match status" value="1"/>
</dbReference>
<dbReference type="AlphaFoldDB" id="A0A150S7J8"/>
<dbReference type="Proteomes" id="UP000075515">
    <property type="component" value="Unassembled WGS sequence"/>
</dbReference>
<dbReference type="EMBL" id="JEMC01002359">
    <property type="protein sequence ID" value="KYF88454.1"/>
    <property type="molecule type" value="Genomic_DNA"/>
</dbReference>
<proteinExistence type="predicted"/>
<accession>A0A150S7J8</accession>
<reference evidence="2 3" key="1">
    <citation type="submission" date="2014-02" db="EMBL/GenBank/DDBJ databases">
        <title>The small core and large imbalanced accessory genome model reveals a collaborative survival strategy of Sorangium cellulosum strains in nature.</title>
        <authorList>
            <person name="Han K."/>
            <person name="Peng R."/>
            <person name="Blom J."/>
            <person name="Li Y.-Z."/>
        </authorList>
    </citation>
    <scope>NUCLEOTIDE SEQUENCE [LARGE SCALE GENOMIC DNA]</scope>
    <source>
        <strain evidence="2 3">So0149</strain>
    </source>
</reference>
<organism evidence="2 3">
    <name type="scientific">Sorangium cellulosum</name>
    <name type="common">Polyangium cellulosum</name>
    <dbReference type="NCBI Taxonomy" id="56"/>
    <lineage>
        <taxon>Bacteria</taxon>
        <taxon>Pseudomonadati</taxon>
        <taxon>Myxococcota</taxon>
        <taxon>Polyangia</taxon>
        <taxon>Polyangiales</taxon>
        <taxon>Polyangiaceae</taxon>
        <taxon>Sorangium</taxon>
    </lineage>
</organism>
<protein>
    <recommendedName>
        <fullName evidence="4">Type II toxin-antitoxin system RelE/ParE family toxin</fullName>
    </recommendedName>
</protein>
<evidence type="ECO:0008006" key="4">
    <source>
        <dbReference type="Google" id="ProtNLM"/>
    </source>
</evidence>
<comment type="caution">
    <text evidence="2">The sequence shown here is derived from an EMBL/GenBank/DDBJ whole genome shotgun (WGS) entry which is preliminary data.</text>
</comment>
<evidence type="ECO:0000256" key="1">
    <source>
        <dbReference type="ARBA" id="ARBA00022649"/>
    </source>
</evidence>
<dbReference type="Pfam" id="PF05016">
    <property type="entry name" value="ParE_toxin"/>
    <property type="match status" value="1"/>
</dbReference>
<keyword evidence="1" id="KW-1277">Toxin-antitoxin system</keyword>
<gene>
    <name evidence="2" type="ORF">BE18_10755</name>
</gene>